<evidence type="ECO:0000313" key="2">
    <source>
        <dbReference type="Proteomes" id="UP001194098"/>
    </source>
</evidence>
<proteinExistence type="predicted"/>
<gene>
    <name evidence="1" type="ORF">HGI39_13000</name>
</gene>
<reference evidence="1" key="1">
    <citation type="submission" date="2020-04" db="EMBL/GenBank/DDBJ databases">
        <authorList>
            <person name="Brown S."/>
        </authorList>
    </citation>
    <scope>NUCLEOTIDE SEQUENCE</scope>
    <source>
        <strain evidence="1">DJ015</strain>
    </source>
</reference>
<protein>
    <submittedName>
        <fullName evidence="1">Uncharacterized protein</fullName>
    </submittedName>
</protein>
<dbReference type="RefSeq" id="WP_171779857.1">
    <property type="nucleotide sequence ID" value="NZ_JABFUP010000001.1"/>
</dbReference>
<sequence>MRSECFIDGQISIFDLPVIEAVKPKEIIIKEGTKEIDKLAPIIKLYARSCSRIVKAFSGALLVELEDKTMYFNSNGINEFDLPKDVGIMPGEEIIVVNVYKEINEIQKQKLEDLKPRQYIKRKGDANLIIPGEKTIVINPKGWVLEYSQKPRYHSNEIFNTEFNIEDNNEIEDISKETTVDINHINFKVNDEVNIEYQGIKVMGKVVRIYNNGETLNVKWDGIQTAFYYKNVTRVK</sequence>
<dbReference type="Proteomes" id="UP001194098">
    <property type="component" value="Unassembled WGS sequence"/>
</dbReference>
<dbReference type="AlphaFoldDB" id="A0AAW3WAW0"/>
<dbReference type="EMBL" id="JABAGV010000030">
    <property type="protein sequence ID" value="MBC2475613.1"/>
    <property type="molecule type" value="Genomic_DNA"/>
</dbReference>
<evidence type="ECO:0000313" key="1">
    <source>
        <dbReference type="EMBL" id="MBC2475613.1"/>
    </source>
</evidence>
<accession>A0AAW3WAW0</accession>
<reference evidence="1" key="2">
    <citation type="journal article" date="2022" name="Nat. Biotechnol.">
        <title>Carbon-negative production of acetone and isopropanol by gas fermentation at industrial pilot scale.</title>
        <authorList>
            <person name="Liew F.E."/>
            <person name="Nogle R."/>
            <person name="Abdalla T."/>
            <person name="Rasor B.J."/>
            <person name="Canter C."/>
            <person name="Jensen R.O."/>
            <person name="Wang L."/>
            <person name="Strutz J."/>
            <person name="Chirania P."/>
            <person name="De Tissera S."/>
            <person name="Mueller A.P."/>
            <person name="Ruan Z."/>
            <person name="Gao A."/>
            <person name="Tran L."/>
            <person name="Engle N.L."/>
            <person name="Bromley J.C."/>
            <person name="Daniell J."/>
            <person name="Conrado R."/>
            <person name="Tschaplinski T.J."/>
            <person name="Giannone R.J."/>
            <person name="Hettich R.L."/>
            <person name="Karim A.S."/>
            <person name="Simpson S.D."/>
            <person name="Brown S.D."/>
            <person name="Leang C."/>
            <person name="Jewett M.C."/>
            <person name="Kopke M."/>
        </authorList>
    </citation>
    <scope>NUCLEOTIDE SEQUENCE</scope>
    <source>
        <strain evidence="1">DJ015</strain>
    </source>
</reference>
<organism evidence="1 2">
    <name type="scientific">Clostridium beijerinckii</name>
    <name type="common">Clostridium MP</name>
    <dbReference type="NCBI Taxonomy" id="1520"/>
    <lineage>
        <taxon>Bacteria</taxon>
        <taxon>Bacillati</taxon>
        <taxon>Bacillota</taxon>
        <taxon>Clostridia</taxon>
        <taxon>Eubacteriales</taxon>
        <taxon>Clostridiaceae</taxon>
        <taxon>Clostridium</taxon>
    </lineage>
</organism>
<name>A0AAW3WAW0_CLOBE</name>
<comment type="caution">
    <text evidence="1">The sequence shown here is derived from an EMBL/GenBank/DDBJ whole genome shotgun (WGS) entry which is preliminary data.</text>
</comment>